<protein>
    <submittedName>
        <fullName evidence="9">Cytochrome P450 monooxygenase-like protein</fullName>
    </submittedName>
</protein>
<sequence length="482" mass="55715">MSMHWFGPKAPSFGQTSVFQSRYLVNWNFFRQAGFILDAGYAKFSDRAWKLNRADTDLLLLPPRYVDELRSLTSDVASPTAAHSFNLCGSQTNMNIILKNNLHFRTLQEKLTPNLARLSFPMQDELDLAMREELPICNDWTPIKPYHTILRLVARVSARVFLGLPLCRSEEWLEISTEFTENTFITLVVLRLFPQFLHRPIAWLLPSAWRATNYIRKAKKLLVPEIKRRKASANASSAKRENSLNLLSWMMEIATPEESRPQDLAHLEVVISLASIHTSQMNAVHILYDLAERPEYIAILRDEIAANIQEDGPFLRWTKSSFSKLKKLDSFMRESQRVNPPTLLSYHRVMLKSFKLQDGTLLPRKSHIAMPVNAIQNAITPDADTFDPMRYYNLRQRENEGHLHQFATTEQNVLNFGHGKYACPGRFFAALEIKSILVRLIMEYDWKLPDGEARPENLKAHEFIFPNQEGVLYLKRRTDAVE</sequence>
<keyword evidence="4 8" id="KW-0479">Metal-binding</keyword>
<dbReference type="InterPro" id="IPR002403">
    <property type="entry name" value="Cyt_P450_E_grp-IV"/>
</dbReference>
<evidence type="ECO:0000256" key="7">
    <source>
        <dbReference type="ARBA" id="ARBA00023033"/>
    </source>
</evidence>
<dbReference type="EMBL" id="MU004296">
    <property type="protein sequence ID" value="KAF2661050.1"/>
    <property type="molecule type" value="Genomic_DNA"/>
</dbReference>
<dbReference type="PANTHER" id="PTHR46206">
    <property type="entry name" value="CYTOCHROME P450"/>
    <property type="match status" value="1"/>
</dbReference>
<dbReference type="Pfam" id="PF00067">
    <property type="entry name" value="p450"/>
    <property type="match status" value="1"/>
</dbReference>
<keyword evidence="5" id="KW-0560">Oxidoreductase</keyword>
<dbReference type="SUPFAM" id="SSF48264">
    <property type="entry name" value="Cytochrome P450"/>
    <property type="match status" value="1"/>
</dbReference>
<keyword evidence="10" id="KW-1185">Reference proteome</keyword>
<dbReference type="CDD" id="cd11041">
    <property type="entry name" value="CYP503A1-like"/>
    <property type="match status" value="1"/>
</dbReference>
<name>A0A6A6TMK4_9PLEO</name>
<evidence type="ECO:0000256" key="2">
    <source>
        <dbReference type="ARBA" id="ARBA00004685"/>
    </source>
</evidence>
<proteinExistence type="inferred from homology"/>
<evidence type="ECO:0000256" key="4">
    <source>
        <dbReference type="ARBA" id="ARBA00022723"/>
    </source>
</evidence>
<gene>
    <name evidence="9" type="ORF">K491DRAFT_701307</name>
</gene>
<dbReference type="InterPro" id="IPR001128">
    <property type="entry name" value="Cyt_P450"/>
</dbReference>
<organism evidence="9 10">
    <name type="scientific">Lophiostoma macrostomum CBS 122681</name>
    <dbReference type="NCBI Taxonomy" id="1314788"/>
    <lineage>
        <taxon>Eukaryota</taxon>
        <taxon>Fungi</taxon>
        <taxon>Dikarya</taxon>
        <taxon>Ascomycota</taxon>
        <taxon>Pezizomycotina</taxon>
        <taxon>Dothideomycetes</taxon>
        <taxon>Pleosporomycetidae</taxon>
        <taxon>Pleosporales</taxon>
        <taxon>Lophiostomataceae</taxon>
        <taxon>Lophiostoma</taxon>
    </lineage>
</organism>
<keyword evidence="8" id="KW-0349">Heme</keyword>
<keyword evidence="7 9" id="KW-0503">Monooxygenase</keyword>
<comment type="similarity">
    <text evidence="3">Belongs to the cytochrome P450 family.</text>
</comment>
<dbReference type="GO" id="GO:0005506">
    <property type="term" value="F:iron ion binding"/>
    <property type="evidence" value="ECO:0007669"/>
    <property type="project" value="InterPro"/>
</dbReference>
<dbReference type="GO" id="GO:0004497">
    <property type="term" value="F:monooxygenase activity"/>
    <property type="evidence" value="ECO:0007669"/>
    <property type="project" value="UniProtKB-KW"/>
</dbReference>
<evidence type="ECO:0000256" key="6">
    <source>
        <dbReference type="ARBA" id="ARBA00023004"/>
    </source>
</evidence>
<reference evidence="9" key="1">
    <citation type="journal article" date="2020" name="Stud. Mycol.">
        <title>101 Dothideomycetes genomes: a test case for predicting lifestyles and emergence of pathogens.</title>
        <authorList>
            <person name="Haridas S."/>
            <person name="Albert R."/>
            <person name="Binder M."/>
            <person name="Bloem J."/>
            <person name="Labutti K."/>
            <person name="Salamov A."/>
            <person name="Andreopoulos B."/>
            <person name="Baker S."/>
            <person name="Barry K."/>
            <person name="Bills G."/>
            <person name="Bluhm B."/>
            <person name="Cannon C."/>
            <person name="Castanera R."/>
            <person name="Culley D."/>
            <person name="Daum C."/>
            <person name="Ezra D."/>
            <person name="Gonzalez J."/>
            <person name="Henrissat B."/>
            <person name="Kuo A."/>
            <person name="Liang C."/>
            <person name="Lipzen A."/>
            <person name="Lutzoni F."/>
            <person name="Magnuson J."/>
            <person name="Mondo S."/>
            <person name="Nolan M."/>
            <person name="Ohm R."/>
            <person name="Pangilinan J."/>
            <person name="Park H.-J."/>
            <person name="Ramirez L."/>
            <person name="Alfaro M."/>
            <person name="Sun H."/>
            <person name="Tritt A."/>
            <person name="Yoshinaga Y."/>
            <person name="Zwiers L.-H."/>
            <person name="Turgeon B."/>
            <person name="Goodwin S."/>
            <person name="Spatafora J."/>
            <person name="Crous P."/>
            <person name="Grigoriev I."/>
        </authorList>
    </citation>
    <scope>NUCLEOTIDE SEQUENCE</scope>
    <source>
        <strain evidence="9">CBS 122681</strain>
    </source>
</reference>
<dbReference type="GO" id="GO:0020037">
    <property type="term" value="F:heme binding"/>
    <property type="evidence" value="ECO:0007669"/>
    <property type="project" value="InterPro"/>
</dbReference>
<dbReference type="InterPro" id="IPR036396">
    <property type="entry name" value="Cyt_P450_sf"/>
</dbReference>
<dbReference type="AlphaFoldDB" id="A0A6A6TMK4"/>
<evidence type="ECO:0000313" key="9">
    <source>
        <dbReference type="EMBL" id="KAF2661050.1"/>
    </source>
</evidence>
<comment type="pathway">
    <text evidence="2">Mycotoxin biosynthesis.</text>
</comment>
<keyword evidence="6 8" id="KW-0408">Iron</keyword>
<dbReference type="OrthoDB" id="1844152at2759"/>
<evidence type="ECO:0000256" key="1">
    <source>
        <dbReference type="ARBA" id="ARBA00001971"/>
    </source>
</evidence>
<dbReference type="PRINTS" id="PR00465">
    <property type="entry name" value="EP450IV"/>
</dbReference>
<evidence type="ECO:0000256" key="8">
    <source>
        <dbReference type="PIRSR" id="PIRSR602403-1"/>
    </source>
</evidence>
<accession>A0A6A6TMK4</accession>
<evidence type="ECO:0000256" key="3">
    <source>
        <dbReference type="ARBA" id="ARBA00010617"/>
    </source>
</evidence>
<comment type="cofactor">
    <cofactor evidence="1 8">
        <name>heme</name>
        <dbReference type="ChEBI" id="CHEBI:30413"/>
    </cofactor>
</comment>
<evidence type="ECO:0000256" key="5">
    <source>
        <dbReference type="ARBA" id="ARBA00023002"/>
    </source>
</evidence>
<evidence type="ECO:0000313" key="10">
    <source>
        <dbReference type="Proteomes" id="UP000799324"/>
    </source>
</evidence>
<feature type="binding site" description="axial binding residue" evidence="8">
    <location>
        <position position="423"/>
    </location>
    <ligand>
        <name>heme</name>
        <dbReference type="ChEBI" id="CHEBI:30413"/>
    </ligand>
    <ligandPart>
        <name>Fe</name>
        <dbReference type="ChEBI" id="CHEBI:18248"/>
    </ligandPart>
</feature>
<dbReference type="Proteomes" id="UP000799324">
    <property type="component" value="Unassembled WGS sequence"/>
</dbReference>
<dbReference type="Gene3D" id="1.10.630.10">
    <property type="entry name" value="Cytochrome P450"/>
    <property type="match status" value="1"/>
</dbReference>
<dbReference type="PANTHER" id="PTHR46206:SF6">
    <property type="entry name" value="CYTOCHROME P450 MONOOXYGENASE AN1598-RELATED"/>
    <property type="match status" value="1"/>
</dbReference>
<dbReference type="GO" id="GO:0016705">
    <property type="term" value="F:oxidoreductase activity, acting on paired donors, with incorporation or reduction of molecular oxygen"/>
    <property type="evidence" value="ECO:0007669"/>
    <property type="project" value="InterPro"/>
</dbReference>